<sequence>MAPPAHRPASCRTSPAASPCCKYSAACVFRAIAMNTQRAFDFYCCPALVKLEGR</sequence>
<dbReference type="EnsemblPlants" id="OMERI02G01650.1">
    <property type="protein sequence ID" value="OMERI02G01650.1"/>
    <property type="gene ID" value="OMERI02G01650"/>
</dbReference>
<dbReference type="Proteomes" id="UP000008021">
    <property type="component" value="Chromosome 2"/>
</dbReference>
<keyword evidence="2" id="KW-1185">Reference proteome</keyword>
<evidence type="ECO:0000313" key="1">
    <source>
        <dbReference type="EnsemblPlants" id="OMERI02G01650.1"/>
    </source>
</evidence>
<protein>
    <submittedName>
        <fullName evidence="1">Uncharacterized protein</fullName>
    </submittedName>
</protein>
<organism evidence="1">
    <name type="scientific">Oryza meridionalis</name>
    <dbReference type="NCBI Taxonomy" id="40149"/>
    <lineage>
        <taxon>Eukaryota</taxon>
        <taxon>Viridiplantae</taxon>
        <taxon>Streptophyta</taxon>
        <taxon>Embryophyta</taxon>
        <taxon>Tracheophyta</taxon>
        <taxon>Spermatophyta</taxon>
        <taxon>Magnoliopsida</taxon>
        <taxon>Liliopsida</taxon>
        <taxon>Poales</taxon>
        <taxon>Poaceae</taxon>
        <taxon>BOP clade</taxon>
        <taxon>Oryzoideae</taxon>
        <taxon>Oryzeae</taxon>
        <taxon>Oryzinae</taxon>
        <taxon>Oryza</taxon>
    </lineage>
</organism>
<dbReference type="AlphaFoldDB" id="A0A0E0CEC5"/>
<name>A0A0E0CEC5_9ORYZ</name>
<reference evidence="1" key="1">
    <citation type="submission" date="2015-04" db="UniProtKB">
        <authorList>
            <consortium name="EnsemblPlants"/>
        </authorList>
    </citation>
    <scope>IDENTIFICATION</scope>
</reference>
<evidence type="ECO:0000313" key="2">
    <source>
        <dbReference type="Proteomes" id="UP000008021"/>
    </source>
</evidence>
<dbReference type="Gramene" id="OMERI02G01650.1">
    <property type="protein sequence ID" value="OMERI02G01650.1"/>
    <property type="gene ID" value="OMERI02G01650"/>
</dbReference>
<proteinExistence type="predicted"/>
<accession>A0A0E0CEC5</accession>
<dbReference type="HOGENOM" id="CLU_3053692_0_0_1"/>
<reference evidence="1" key="2">
    <citation type="submission" date="2018-05" db="EMBL/GenBank/DDBJ databases">
        <title>OmerRS3 (Oryza meridionalis Reference Sequence Version 3).</title>
        <authorList>
            <person name="Zhang J."/>
            <person name="Kudrna D."/>
            <person name="Lee S."/>
            <person name="Talag J."/>
            <person name="Welchert J."/>
            <person name="Wing R.A."/>
        </authorList>
    </citation>
    <scope>NUCLEOTIDE SEQUENCE [LARGE SCALE GENOMIC DNA]</scope>
    <source>
        <strain evidence="1">cv. OR44</strain>
    </source>
</reference>